<reference evidence="5 6" key="1">
    <citation type="submission" date="2016-07" db="EMBL/GenBank/DDBJ databases">
        <title>Pervasive Adenine N6-methylation of Active Genes in Fungi.</title>
        <authorList>
            <consortium name="DOE Joint Genome Institute"/>
            <person name="Mondo S.J."/>
            <person name="Dannebaum R.O."/>
            <person name="Kuo R.C."/>
            <person name="Labutti K."/>
            <person name="Haridas S."/>
            <person name="Kuo A."/>
            <person name="Salamov A."/>
            <person name="Ahrendt S.R."/>
            <person name="Lipzen A."/>
            <person name="Sullivan W."/>
            <person name="Andreopoulos W.B."/>
            <person name="Clum A."/>
            <person name="Lindquist E."/>
            <person name="Daum C."/>
            <person name="Ramamoorthy G.K."/>
            <person name="Gryganskyi A."/>
            <person name="Culley D."/>
            <person name="Magnuson J.K."/>
            <person name="James T.Y."/>
            <person name="O'Malley M.A."/>
            <person name="Stajich J.E."/>
            <person name="Spatafora J.W."/>
            <person name="Visel A."/>
            <person name="Grigoriev I.V."/>
        </authorList>
    </citation>
    <scope>NUCLEOTIDE SEQUENCE [LARGE SCALE GENOMIC DNA]</scope>
    <source>
        <strain evidence="5 6">NRRL 1336</strain>
    </source>
</reference>
<comment type="caution">
    <text evidence="5">The sequence shown here is derived from an EMBL/GenBank/DDBJ whole genome shotgun (WGS) entry which is preliminary data.</text>
</comment>
<dbReference type="SUPFAM" id="SSF55120">
    <property type="entry name" value="Pseudouridine synthase"/>
    <property type="match status" value="1"/>
</dbReference>
<organism evidence="5 6">
    <name type="scientific">Absidia repens</name>
    <dbReference type="NCBI Taxonomy" id="90262"/>
    <lineage>
        <taxon>Eukaryota</taxon>
        <taxon>Fungi</taxon>
        <taxon>Fungi incertae sedis</taxon>
        <taxon>Mucoromycota</taxon>
        <taxon>Mucoromycotina</taxon>
        <taxon>Mucoromycetes</taxon>
        <taxon>Mucorales</taxon>
        <taxon>Cunninghamellaceae</taxon>
        <taxon>Absidia</taxon>
    </lineage>
</organism>
<dbReference type="PIRSF" id="PIRSF037016">
    <property type="entry name" value="Pseudouridin_synth_euk_prd"/>
    <property type="match status" value="1"/>
</dbReference>
<evidence type="ECO:0000256" key="2">
    <source>
        <dbReference type="ARBA" id="ARBA00023235"/>
    </source>
</evidence>
<dbReference type="OrthoDB" id="447290at2759"/>
<dbReference type="InterPro" id="IPR042214">
    <property type="entry name" value="TruD_catalytic"/>
</dbReference>
<feature type="compositionally biased region" description="Polar residues" evidence="3">
    <location>
        <begin position="1"/>
        <end position="15"/>
    </location>
</feature>
<dbReference type="GO" id="GO:0005737">
    <property type="term" value="C:cytoplasm"/>
    <property type="evidence" value="ECO:0007669"/>
    <property type="project" value="EnsemblFungi"/>
</dbReference>
<evidence type="ECO:0000313" key="5">
    <source>
        <dbReference type="EMBL" id="ORZ18734.1"/>
    </source>
</evidence>
<dbReference type="GO" id="GO:0009982">
    <property type="term" value="F:pseudouridine synthase activity"/>
    <property type="evidence" value="ECO:0007669"/>
    <property type="project" value="EnsemblFungi"/>
</dbReference>
<dbReference type="STRING" id="90262.A0A1X2IN97"/>
<dbReference type="PROSITE" id="PS50984">
    <property type="entry name" value="TRUD"/>
    <property type="match status" value="1"/>
</dbReference>
<dbReference type="PANTHER" id="PTHR13326:SF21">
    <property type="entry name" value="PSEUDOURIDYLATE SYNTHASE PUS7L"/>
    <property type="match status" value="1"/>
</dbReference>
<evidence type="ECO:0000256" key="3">
    <source>
        <dbReference type="SAM" id="MobiDB-lite"/>
    </source>
</evidence>
<sequence length="619" mass="69629">MGNLFSKSTASTASTLGKRARDGDDEDQMKRTRVELPPILESEVGIAAFLNPDLTGFNCILKNSAEDFLVNEVELDGNVVRLTSFEQPDIYRRTGEALSDSEFDDKVKTLFGEDKAKEFRDFLSHRDQIDRIMTVQTSKENRFELYKLIATLETPLKSSVKEGVLTLCWPENVENVNRRVYIDYTVLGGEYLQMNVYKTKKDTMGAVNLISNIVKVPSKQISYAGTKDSRAITVQSMTITKGRPDRFAEVKDELAEHGIYVGDFKFVPKGLTLGDAGGNHFSIVLRDVKGADEETVTKSVNSLASQGFLNYFGMQRFGTSSILTHEIGRKILRKDFAGAVDLIMMPRAGDGFLFDKARKLWAETKNPKEVLAIIPKRANAEIKILKSYERFPGNHQKAIKNIARNMYLLYIHAYQSYIWNRAVSARAAKYGCSEPLIGDVVMVAPTEEQVNNKRKGNLSNNVGRRDPWDRKVPLVLTAENIQNYTIKDVVYPLPGRRTVYPQNEIGQLMQDWMKEDGIVITKGDNIFDDVPGDYRKILALPENVSWSFIRYNDPAAKLINTDLDTANGEPQPIGEPSGKHLALRLEFTLGSSQYATMALREITRMETSSQSQSQLVHSD</sequence>
<feature type="region of interest" description="Disordered" evidence="3">
    <location>
        <begin position="1"/>
        <end position="29"/>
    </location>
</feature>
<dbReference type="GO" id="GO:0031119">
    <property type="term" value="P:tRNA pseudouridine synthesis"/>
    <property type="evidence" value="ECO:0007669"/>
    <property type="project" value="EnsemblFungi"/>
</dbReference>
<dbReference type="Proteomes" id="UP000193560">
    <property type="component" value="Unassembled WGS sequence"/>
</dbReference>
<dbReference type="GO" id="GO:1990481">
    <property type="term" value="P:mRNA pseudouridine synthesis"/>
    <property type="evidence" value="ECO:0007669"/>
    <property type="project" value="EnsemblFungi"/>
</dbReference>
<accession>A0A1X2IN97</accession>
<dbReference type="InterPro" id="IPR011760">
    <property type="entry name" value="PsdUridine_synth_TruD_insert"/>
</dbReference>
<protein>
    <submittedName>
        <fullName evidence="5">Pseudouridine synthase</fullName>
    </submittedName>
</protein>
<dbReference type="GO" id="GO:0003723">
    <property type="term" value="F:RNA binding"/>
    <property type="evidence" value="ECO:0007669"/>
    <property type="project" value="InterPro"/>
</dbReference>
<dbReference type="EMBL" id="MCGE01000008">
    <property type="protein sequence ID" value="ORZ18734.1"/>
    <property type="molecule type" value="Genomic_DNA"/>
</dbReference>
<dbReference type="PANTHER" id="PTHR13326">
    <property type="entry name" value="TRNA PSEUDOURIDINE SYNTHASE D"/>
    <property type="match status" value="1"/>
</dbReference>
<keyword evidence="6" id="KW-1185">Reference proteome</keyword>
<dbReference type="InterPro" id="IPR001656">
    <property type="entry name" value="PsdUridine_synth_TruD"/>
</dbReference>
<dbReference type="Gene3D" id="3.30.2350.20">
    <property type="entry name" value="TruD, catalytic domain"/>
    <property type="match status" value="2"/>
</dbReference>
<dbReference type="AlphaFoldDB" id="A0A1X2IN97"/>
<evidence type="ECO:0000256" key="1">
    <source>
        <dbReference type="ARBA" id="ARBA00007953"/>
    </source>
</evidence>
<proteinExistence type="inferred from homology"/>
<feature type="domain" description="TRUD" evidence="4">
    <location>
        <begin position="307"/>
        <end position="540"/>
    </location>
</feature>
<dbReference type="CDD" id="cd02576">
    <property type="entry name" value="PseudoU_synth_ScPUS7"/>
    <property type="match status" value="1"/>
</dbReference>
<keyword evidence="2" id="KW-0413">Isomerase</keyword>
<dbReference type="GO" id="GO:0031120">
    <property type="term" value="P:snRNA pseudouridine synthesis"/>
    <property type="evidence" value="ECO:0007669"/>
    <property type="project" value="EnsemblFungi"/>
</dbReference>
<evidence type="ECO:0000259" key="4">
    <source>
        <dbReference type="PROSITE" id="PS50984"/>
    </source>
</evidence>
<gene>
    <name evidence="5" type="ORF">BCR42DRAFT_411482</name>
</gene>
<name>A0A1X2IN97_9FUNG</name>
<dbReference type="Pfam" id="PF01142">
    <property type="entry name" value="TruD"/>
    <property type="match status" value="1"/>
</dbReference>
<comment type="similarity">
    <text evidence="1">Belongs to the pseudouridine synthase TruD family.</text>
</comment>
<dbReference type="GO" id="GO:0031429">
    <property type="term" value="C:box H/ACA snoRNP complex"/>
    <property type="evidence" value="ECO:0007669"/>
    <property type="project" value="EnsemblFungi"/>
</dbReference>
<dbReference type="InterPro" id="IPR020103">
    <property type="entry name" value="PsdUridine_synth_cat_dom_sf"/>
</dbReference>
<dbReference type="GO" id="GO:0000455">
    <property type="term" value="P:enzyme-directed rRNA pseudouridine synthesis"/>
    <property type="evidence" value="ECO:0007669"/>
    <property type="project" value="EnsemblFungi"/>
</dbReference>
<dbReference type="NCBIfam" id="TIGR00094">
    <property type="entry name" value="tRNA_TruD_broad"/>
    <property type="match status" value="1"/>
</dbReference>
<evidence type="ECO:0000313" key="6">
    <source>
        <dbReference type="Proteomes" id="UP000193560"/>
    </source>
</evidence>